<proteinExistence type="predicted"/>
<organism evidence="1">
    <name type="scientific">Lymantria dispar multicapsid nuclear polyhedrosis virus</name>
    <name type="common">LdMNPV</name>
    <dbReference type="NCBI Taxonomy" id="10449"/>
    <lineage>
        <taxon>Viruses</taxon>
        <taxon>Viruses incertae sedis</taxon>
        <taxon>Naldaviricetes</taxon>
        <taxon>Lefavirales</taxon>
        <taxon>Baculoviridae</taxon>
        <taxon>Alphabaculovirus</taxon>
        <taxon>Alphabaculovirus lydisparis</taxon>
    </lineage>
</organism>
<protein>
    <submittedName>
        <fullName evidence="1">Baculovirus repeated ORF g</fullName>
    </submittedName>
</protein>
<sequence length="52" mass="6094">MLHFLLVRRRASRRKRRSRPSLPPLIARPLLESIGRVSCVHNIIDNFAVNNF</sequence>
<reference evidence="1" key="1">
    <citation type="journal article" date="2016" name="J. Invertebr. Pathol.">
        <title>An alphabaculovirus isolated from dead Lymantria dispar larvae shows high genetic similarity to baculovirus previously isolated from Lymantria monacha - An example of adaptation to a new host.</title>
        <authorList>
            <person name="Rabalski L."/>
            <person name="Krejmer-Rabalska M."/>
            <person name="Skrzecz I."/>
            <person name="Wasag B."/>
            <person name="Szewczyk B."/>
        </authorList>
    </citation>
    <scope>NUCLEOTIDE SEQUENCE</scope>
    <source>
        <strain evidence="1">BNP</strain>
    </source>
</reference>
<organismHost>
    <name type="scientific">Lepidoptera</name>
    <name type="common">moths &amp; butterflies</name>
    <dbReference type="NCBI Taxonomy" id="7088"/>
</organismHost>
<accession>A0A1B1MQU8</accession>
<evidence type="ECO:0000313" key="1">
    <source>
        <dbReference type="EMBL" id="ANS70956.1"/>
    </source>
</evidence>
<name>A0A1B1MQU8_NPVLD</name>
<dbReference type="EMBL" id="KU377538">
    <property type="protein sequence ID" value="ANS70956.1"/>
    <property type="molecule type" value="Genomic_DNA"/>
</dbReference>